<evidence type="ECO:0000256" key="11">
    <source>
        <dbReference type="PIRNR" id="PIRNR005096"/>
    </source>
</evidence>
<evidence type="ECO:0000313" key="16">
    <source>
        <dbReference type="Proteomes" id="UP000016496"/>
    </source>
</evidence>
<reference evidence="15 16" key="1">
    <citation type="submission" date="2013-08" db="EMBL/GenBank/DDBJ databases">
        <authorList>
            <person name="Weinstock G."/>
            <person name="Sodergren E."/>
            <person name="Wylie T."/>
            <person name="Fulton L."/>
            <person name="Fulton R."/>
            <person name="Fronick C."/>
            <person name="O'Laughlin M."/>
            <person name="Godfrey J."/>
            <person name="Miner T."/>
            <person name="Herter B."/>
            <person name="Appelbaum E."/>
            <person name="Cordes M."/>
            <person name="Lek S."/>
            <person name="Wollam A."/>
            <person name="Pepin K.H."/>
            <person name="Palsikar V.B."/>
            <person name="Mitreva M."/>
            <person name="Wilson R.K."/>
        </authorList>
    </citation>
    <scope>NUCLEOTIDE SEQUENCE [LARGE SCALE GENOMIC DNA]</scope>
    <source>
        <strain evidence="15 16">F0041</strain>
    </source>
</reference>
<dbReference type="RefSeq" id="WP_021647101.1">
    <property type="nucleotide sequence ID" value="NZ_KE993163.1"/>
</dbReference>
<dbReference type="PANTHER" id="PTHR10091">
    <property type="entry name" value="ALDOSE-1-EPIMERASE"/>
    <property type="match status" value="1"/>
</dbReference>
<evidence type="ECO:0000256" key="1">
    <source>
        <dbReference type="ARBA" id="ARBA00001913"/>
    </source>
</evidence>
<feature type="binding site" evidence="14">
    <location>
        <begin position="92"/>
        <end position="93"/>
    </location>
    <ligand>
        <name>beta-D-galactose</name>
        <dbReference type="ChEBI" id="CHEBI:27667"/>
    </ligand>
</feature>
<dbReference type="InterPro" id="IPR008183">
    <property type="entry name" value="Aldose_1/G6P_1-epimerase"/>
</dbReference>
<evidence type="ECO:0000256" key="13">
    <source>
        <dbReference type="PIRSR" id="PIRSR005096-2"/>
    </source>
</evidence>
<evidence type="ECO:0000256" key="14">
    <source>
        <dbReference type="PIRSR" id="PIRSR005096-3"/>
    </source>
</evidence>
<comment type="pathway">
    <text evidence="3 11">Carbohydrate metabolism; hexose metabolism.</text>
</comment>
<keyword evidence="6" id="KW-0963">Cytoplasm</keyword>
<dbReference type="InterPro" id="IPR014718">
    <property type="entry name" value="GH-type_carb-bd"/>
</dbReference>
<dbReference type="GO" id="GO:0006006">
    <property type="term" value="P:glucose metabolic process"/>
    <property type="evidence" value="ECO:0007669"/>
    <property type="project" value="TreeGrafter"/>
</dbReference>
<dbReference type="Proteomes" id="UP000016496">
    <property type="component" value="Unassembled WGS sequence"/>
</dbReference>
<dbReference type="PATRIC" id="fig|1321819.3.peg.447"/>
<dbReference type="InterPro" id="IPR015443">
    <property type="entry name" value="Aldose_1-epimerase"/>
</dbReference>
<comment type="catalytic activity">
    <reaction evidence="11">
        <text>alpha-D-glucose = beta-D-glucose</text>
        <dbReference type="Rhea" id="RHEA:10264"/>
        <dbReference type="ChEBI" id="CHEBI:15903"/>
        <dbReference type="ChEBI" id="CHEBI:17925"/>
        <dbReference type="EC" id="5.1.3.3"/>
    </reaction>
</comment>
<dbReference type="PIRSF" id="PIRSF005096">
    <property type="entry name" value="GALM"/>
    <property type="match status" value="1"/>
</dbReference>
<dbReference type="PANTHER" id="PTHR10091:SF0">
    <property type="entry name" value="GALACTOSE MUTAROTASE"/>
    <property type="match status" value="1"/>
</dbReference>
<dbReference type="NCBIfam" id="NF008277">
    <property type="entry name" value="PRK11055.1"/>
    <property type="match status" value="1"/>
</dbReference>
<sequence>MNNTFPTEGNISGLSRKDFQKDIKNKKTDLFILKNKLGMEVAVTNYGCAILSIMVPDKSGKYANVVLGHDSIDHVVQSPEPFLNTTIGRYGNRIAKGKFTLFGEEHELTVNNGPNSLHGGPTGFHARVWDAVQIDESTVQFNYISVDGEEGFPGNLEVEMTYRVEEEVNALAIEYRATTDKATVVNLTNHGFFNLSGINKPTPTVEKHIVTINADFYTPINEVSIPTGEIAKVEGTPMDFRTPHAIGERINEKFQQLVFGSGYDHCYVLNKTETGSLDLAVTCKDPESGRVMEVYTTEAGMQIYTGNWLNGFEGAHGATFPARSAVCFEAQCFPDTPNKPHFPSATLLPDDEYQQITVYKFGIEE</sequence>
<keyword evidence="10 11" id="KW-0119">Carbohydrate metabolism</keyword>
<feature type="active site" description="Proton acceptor" evidence="12">
    <location>
        <position position="329"/>
    </location>
</feature>
<dbReference type="GO" id="GO:0033499">
    <property type="term" value="P:galactose catabolic process via UDP-galactose, Leloir pathway"/>
    <property type="evidence" value="ECO:0007669"/>
    <property type="project" value="TreeGrafter"/>
</dbReference>
<evidence type="ECO:0000256" key="12">
    <source>
        <dbReference type="PIRSR" id="PIRSR005096-1"/>
    </source>
</evidence>
<evidence type="ECO:0000256" key="7">
    <source>
        <dbReference type="ARBA" id="ARBA00022553"/>
    </source>
</evidence>
<evidence type="ECO:0000256" key="8">
    <source>
        <dbReference type="ARBA" id="ARBA00022837"/>
    </source>
</evidence>
<dbReference type="FunFam" id="2.70.98.10:FF:000003">
    <property type="entry name" value="Aldose 1-epimerase"/>
    <property type="match status" value="1"/>
</dbReference>
<dbReference type="UniPathway" id="UPA00242"/>
<dbReference type="EMBL" id="AWSV01000032">
    <property type="protein sequence ID" value="ERI88549.1"/>
    <property type="molecule type" value="Genomic_DNA"/>
</dbReference>
<dbReference type="GO" id="GO:0004034">
    <property type="term" value="F:aldose 1-epimerase activity"/>
    <property type="evidence" value="ECO:0007669"/>
    <property type="project" value="UniProtKB-EC"/>
</dbReference>
<dbReference type="Gene3D" id="2.70.98.10">
    <property type="match status" value="1"/>
</dbReference>
<accession>U2CDG9</accession>
<organism evidence="15 16">
    <name type="scientific">Bacteroides pyogenes F0041</name>
    <dbReference type="NCBI Taxonomy" id="1321819"/>
    <lineage>
        <taxon>Bacteria</taxon>
        <taxon>Pseudomonadati</taxon>
        <taxon>Bacteroidota</taxon>
        <taxon>Bacteroidia</taxon>
        <taxon>Bacteroidales</taxon>
        <taxon>Bacteroidaceae</taxon>
        <taxon>Bacteroides</taxon>
    </lineage>
</organism>
<dbReference type="OrthoDB" id="9779408at2"/>
<dbReference type="CDD" id="cd09019">
    <property type="entry name" value="galactose_mutarotase_like"/>
    <property type="match status" value="1"/>
</dbReference>
<keyword evidence="9 11" id="KW-0413">Isomerase</keyword>
<dbReference type="Pfam" id="PF01263">
    <property type="entry name" value="Aldose_epim"/>
    <property type="match status" value="1"/>
</dbReference>
<evidence type="ECO:0000256" key="5">
    <source>
        <dbReference type="ARBA" id="ARBA00011245"/>
    </source>
</evidence>
<evidence type="ECO:0000256" key="2">
    <source>
        <dbReference type="ARBA" id="ARBA00004496"/>
    </source>
</evidence>
<protein>
    <recommendedName>
        <fullName evidence="11">Aldose 1-epimerase</fullName>
        <ecNumber evidence="11">5.1.3.3</ecNumber>
    </recommendedName>
</protein>
<feature type="active site" description="Proton donor" evidence="12">
    <location>
        <position position="190"/>
    </location>
</feature>
<comment type="cofactor">
    <cofactor evidence="1">
        <name>Ca(2+)</name>
        <dbReference type="ChEBI" id="CHEBI:29108"/>
    </cofactor>
</comment>
<comment type="subcellular location">
    <subcellularLocation>
        <location evidence="2">Cytoplasm</location>
    </subcellularLocation>
</comment>
<evidence type="ECO:0000256" key="4">
    <source>
        <dbReference type="ARBA" id="ARBA00006206"/>
    </source>
</evidence>
<proteinExistence type="inferred from homology"/>
<comment type="similarity">
    <text evidence="4 11">Belongs to the aldose epimerase family.</text>
</comment>
<dbReference type="InterPro" id="IPR011013">
    <property type="entry name" value="Gal_mutarotase_sf_dom"/>
</dbReference>
<comment type="caution">
    <text evidence="15">The sequence shown here is derived from an EMBL/GenBank/DDBJ whole genome shotgun (WGS) entry which is preliminary data.</text>
</comment>
<dbReference type="AlphaFoldDB" id="U2CDG9"/>
<evidence type="ECO:0000313" key="15">
    <source>
        <dbReference type="EMBL" id="ERI88549.1"/>
    </source>
</evidence>
<gene>
    <name evidence="15" type="ORF">HMPREF1981_00482</name>
</gene>
<dbReference type="InterPro" id="IPR047215">
    <property type="entry name" value="Galactose_mutarotase-like"/>
</dbReference>
<name>U2CDG9_9BACE</name>
<dbReference type="GO" id="GO:0005737">
    <property type="term" value="C:cytoplasm"/>
    <property type="evidence" value="ECO:0007669"/>
    <property type="project" value="UniProtKB-SubCell"/>
</dbReference>
<dbReference type="HOGENOM" id="CLU_031753_2_0_10"/>
<keyword evidence="8" id="KW-0106">Calcium</keyword>
<evidence type="ECO:0000256" key="10">
    <source>
        <dbReference type="ARBA" id="ARBA00023277"/>
    </source>
</evidence>
<evidence type="ECO:0000256" key="9">
    <source>
        <dbReference type="ARBA" id="ARBA00023235"/>
    </source>
</evidence>
<keyword evidence="7" id="KW-0597">Phosphoprotein</keyword>
<dbReference type="EC" id="5.1.3.3" evidence="11"/>
<evidence type="ECO:0000256" key="3">
    <source>
        <dbReference type="ARBA" id="ARBA00005028"/>
    </source>
</evidence>
<feature type="binding site" evidence="13">
    <location>
        <position position="264"/>
    </location>
    <ligand>
        <name>beta-D-galactose</name>
        <dbReference type="ChEBI" id="CHEBI:27667"/>
    </ligand>
</feature>
<comment type="subunit">
    <text evidence="5">Monomer.</text>
</comment>
<dbReference type="GO" id="GO:0030246">
    <property type="term" value="F:carbohydrate binding"/>
    <property type="evidence" value="ECO:0007669"/>
    <property type="project" value="InterPro"/>
</dbReference>
<dbReference type="SUPFAM" id="SSF74650">
    <property type="entry name" value="Galactose mutarotase-like"/>
    <property type="match status" value="1"/>
</dbReference>
<evidence type="ECO:0000256" key="6">
    <source>
        <dbReference type="ARBA" id="ARBA00022490"/>
    </source>
</evidence>